<dbReference type="AlphaFoldDB" id="A0A1F4VRV2"/>
<evidence type="ECO:0000313" key="4">
    <source>
        <dbReference type="Proteomes" id="UP000178964"/>
    </source>
</evidence>
<dbReference type="EMBL" id="MEVK01000004">
    <property type="protein sequence ID" value="OGC59921.1"/>
    <property type="molecule type" value="Genomic_DNA"/>
</dbReference>
<dbReference type="Proteomes" id="UP000178964">
    <property type="component" value="Unassembled WGS sequence"/>
</dbReference>
<evidence type="ECO:0000256" key="1">
    <source>
        <dbReference type="SAM" id="MobiDB-lite"/>
    </source>
</evidence>
<feature type="transmembrane region" description="Helical" evidence="2">
    <location>
        <begin position="6"/>
        <end position="29"/>
    </location>
</feature>
<feature type="compositionally biased region" description="Polar residues" evidence="1">
    <location>
        <begin position="35"/>
        <end position="60"/>
    </location>
</feature>
<sequence length="69" mass="7646">MRPTFVLPLLVVIVLLLLLLDIFTGGLLYKEIRSPKTNVPNASNNSDKQGSSSPSMQYTNPEDKGLDER</sequence>
<comment type="caution">
    <text evidence="3">The sequence shown here is derived from an EMBL/GenBank/DDBJ whole genome shotgun (WGS) entry which is preliminary data.</text>
</comment>
<dbReference type="STRING" id="1802627.A3A70_02350"/>
<accession>A0A1F4VRV2</accession>
<keyword evidence="2" id="KW-0812">Transmembrane</keyword>
<organism evidence="3 4">
    <name type="scientific">candidate division WWE3 bacterium RIFCSPLOWO2_01_FULL_42_11</name>
    <dbReference type="NCBI Taxonomy" id="1802627"/>
    <lineage>
        <taxon>Bacteria</taxon>
        <taxon>Katanobacteria</taxon>
    </lineage>
</organism>
<feature type="region of interest" description="Disordered" evidence="1">
    <location>
        <begin position="34"/>
        <end position="69"/>
    </location>
</feature>
<gene>
    <name evidence="3" type="ORF">A3A70_02350</name>
</gene>
<proteinExistence type="predicted"/>
<keyword evidence="2" id="KW-0472">Membrane</keyword>
<protein>
    <submittedName>
        <fullName evidence="3">Uncharacterized protein</fullName>
    </submittedName>
</protein>
<reference evidence="3 4" key="1">
    <citation type="journal article" date="2016" name="Nat. Commun.">
        <title>Thousands of microbial genomes shed light on interconnected biogeochemical processes in an aquifer system.</title>
        <authorList>
            <person name="Anantharaman K."/>
            <person name="Brown C.T."/>
            <person name="Hug L.A."/>
            <person name="Sharon I."/>
            <person name="Castelle C.J."/>
            <person name="Probst A.J."/>
            <person name="Thomas B.C."/>
            <person name="Singh A."/>
            <person name="Wilkins M.J."/>
            <person name="Karaoz U."/>
            <person name="Brodie E.L."/>
            <person name="Williams K.H."/>
            <person name="Hubbard S.S."/>
            <person name="Banfield J.F."/>
        </authorList>
    </citation>
    <scope>NUCLEOTIDE SEQUENCE [LARGE SCALE GENOMIC DNA]</scope>
</reference>
<name>A0A1F4VRV2_UNCKA</name>
<evidence type="ECO:0000256" key="2">
    <source>
        <dbReference type="SAM" id="Phobius"/>
    </source>
</evidence>
<evidence type="ECO:0000313" key="3">
    <source>
        <dbReference type="EMBL" id="OGC59921.1"/>
    </source>
</evidence>
<keyword evidence="2" id="KW-1133">Transmembrane helix</keyword>